<feature type="transmembrane region" description="Helical" evidence="1">
    <location>
        <begin position="92"/>
        <end position="112"/>
    </location>
</feature>
<reference evidence="2 3" key="1">
    <citation type="submission" date="2016-10" db="EMBL/GenBank/DDBJ databases">
        <authorList>
            <person name="de Groot N.N."/>
        </authorList>
    </citation>
    <scope>NUCLEOTIDE SEQUENCE [LARGE SCALE GENOMIC DNA]</scope>
    <source>
        <strain evidence="2 3">CPCC 100156</strain>
    </source>
</reference>
<keyword evidence="1" id="KW-0472">Membrane</keyword>
<feature type="transmembrane region" description="Helical" evidence="1">
    <location>
        <begin position="38"/>
        <end position="57"/>
    </location>
</feature>
<proteinExistence type="predicted"/>
<name>A0A1G6L3V1_9PROT</name>
<accession>A0A1G6L3V1</accession>
<feature type="transmembrane region" description="Helical" evidence="1">
    <location>
        <begin position="69"/>
        <end position="86"/>
    </location>
</feature>
<evidence type="ECO:0000313" key="3">
    <source>
        <dbReference type="Proteomes" id="UP000198925"/>
    </source>
</evidence>
<evidence type="ECO:0000256" key="1">
    <source>
        <dbReference type="SAM" id="Phobius"/>
    </source>
</evidence>
<sequence>MRLAVALGGLVPVSAGLAGVLAGPGMLGAPSGPDEDSHWRYLSGLLLGIGLGFWSTLPDPARHTGRFRLLTAIVLLGGVGRLWGLVMRGSPGLPMLLALGMELVVTPLLCLWQARLAAAR</sequence>
<organism evidence="2 3">
    <name type="scientific">Belnapia rosea</name>
    <dbReference type="NCBI Taxonomy" id="938405"/>
    <lineage>
        <taxon>Bacteria</taxon>
        <taxon>Pseudomonadati</taxon>
        <taxon>Pseudomonadota</taxon>
        <taxon>Alphaproteobacteria</taxon>
        <taxon>Acetobacterales</taxon>
        <taxon>Roseomonadaceae</taxon>
        <taxon>Belnapia</taxon>
    </lineage>
</organism>
<keyword evidence="1" id="KW-1133">Transmembrane helix</keyword>
<dbReference type="RefSeq" id="WP_245704595.1">
    <property type="nucleotide sequence ID" value="NZ_FMXZ01000012.1"/>
</dbReference>
<keyword evidence="3" id="KW-1185">Reference proteome</keyword>
<dbReference type="EMBL" id="FMZX01000001">
    <property type="protein sequence ID" value="SDC37803.1"/>
    <property type="molecule type" value="Genomic_DNA"/>
</dbReference>
<evidence type="ECO:0008006" key="4">
    <source>
        <dbReference type="Google" id="ProtNLM"/>
    </source>
</evidence>
<keyword evidence="1" id="KW-0812">Transmembrane</keyword>
<gene>
    <name evidence="2" type="ORF">SAMN04487779_1001746</name>
</gene>
<dbReference type="Pfam" id="PF14248">
    <property type="entry name" value="DUF4345"/>
    <property type="match status" value="1"/>
</dbReference>
<dbReference type="AlphaFoldDB" id="A0A1G6L3V1"/>
<dbReference type="Proteomes" id="UP000198925">
    <property type="component" value="Unassembled WGS sequence"/>
</dbReference>
<dbReference type="STRING" id="938405.SAMN02927895_03793"/>
<evidence type="ECO:0000313" key="2">
    <source>
        <dbReference type="EMBL" id="SDC37803.1"/>
    </source>
</evidence>
<dbReference type="InterPro" id="IPR025597">
    <property type="entry name" value="DUF4345"/>
</dbReference>
<protein>
    <recommendedName>
        <fullName evidence="4">DUF4345 domain-containing protein</fullName>
    </recommendedName>
</protein>